<gene>
    <name evidence="1" type="ORF">NCTC9185_01959</name>
</gene>
<proteinExistence type="predicted"/>
<dbReference type="EMBL" id="CABDVU010000001">
    <property type="protein sequence ID" value="VTN10049.1"/>
    <property type="molecule type" value="Genomic_DNA"/>
</dbReference>
<organism evidence="1 2">
    <name type="scientific">Raoultella terrigena</name>
    <name type="common">Klebsiella terrigena</name>
    <dbReference type="NCBI Taxonomy" id="577"/>
    <lineage>
        <taxon>Bacteria</taxon>
        <taxon>Pseudomonadati</taxon>
        <taxon>Pseudomonadota</taxon>
        <taxon>Gammaproteobacteria</taxon>
        <taxon>Enterobacterales</taxon>
        <taxon>Enterobacteriaceae</taxon>
        <taxon>Klebsiella/Raoultella group</taxon>
        <taxon>Raoultella</taxon>
    </lineage>
</organism>
<dbReference type="GO" id="GO:0016787">
    <property type="term" value="F:hydrolase activity"/>
    <property type="evidence" value="ECO:0007669"/>
    <property type="project" value="UniProtKB-KW"/>
</dbReference>
<dbReference type="AlphaFoldDB" id="A0A4U9CVW7"/>
<sequence length="39" mass="4641">MAEHNARFLVQFMAKLSSELQGTLPRWMRRFCARFDPQA</sequence>
<accession>A0A4U9CVW7</accession>
<evidence type="ECO:0000313" key="1">
    <source>
        <dbReference type="EMBL" id="VTN10049.1"/>
    </source>
</evidence>
<protein>
    <submittedName>
        <fullName evidence="1">Putative hydrolase</fullName>
    </submittedName>
</protein>
<dbReference type="Proteomes" id="UP000339249">
    <property type="component" value="Unassembled WGS sequence"/>
</dbReference>
<keyword evidence="1" id="KW-0378">Hydrolase</keyword>
<name>A0A4U9CVW7_RAOTE</name>
<reference evidence="1 2" key="1">
    <citation type="submission" date="2019-04" db="EMBL/GenBank/DDBJ databases">
        <authorList>
            <consortium name="Pathogen Informatics"/>
        </authorList>
    </citation>
    <scope>NUCLEOTIDE SEQUENCE [LARGE SCALE GENOMIC DNA]</scope>
    <source>
        <strain evidence="1 2">NCTC9185</strain>
    </source>
</reference>
<evidence type="ECO:0000313" key="2">
    <source>
        <dbReference type="Proteomes" id="UP000339249"/>
    </source>
</evidence>